<dbReference type="SUPFAM" id="SSF54211">
    <property type="entry name" value="Ribosomal protein S5 domain 2-like"/>
    <property type="match status" value="1"/>
</dbReference>
<dbReference type="GO" id="GO:1990904">
    <property type="term" value="C:ribonucleoprotein complex"/>
    <property type="evidence" value="ECO:0007669"/>
    <property type="project" value="UniProtKB-KW"/>
</dbReference>
<dbReference type="AlphaFoldDB" id="A0A0F6PZW9"/>
<dbReference type="PROSITE" id="PS00360">
    <property type="entry name" value="RIBOSOMAL_S9"/>
    <property type="match status" value="1"/>
</dbReference>
<dbReference type="HAMAP" id="MF_00532_A">
    <property type="entry name" value="Ribosomal_uS9_A"/>
    <property type="match status" value="1"/>
</dbReference>
<dbReference type="Pfam" id="PF00380">
    <property type="entry name" value="Ribosomal_S9"/>
    <property type="match status" value="1"/>
</dbReference>
<proteinExistence type="inferred from homology"/>
<accession>A0A0F6PZW9</accession>
<name>A0A0F6PZW9_9ZZZZ</name>
<keyword evidence="2 5" id="KW-0689">Ribosomal protein</keyword>
<reference evidence="5" key="1">
    <citation type="journal article" date="2015" name="Nature">
        <title>Complex archaea that bridge the gap between prokaryotes and eukaryotes.</title>
        <authorList>
            <person name="Spang A."/>
            <person name="Saw J.H."/>
            <person name="Jorgensen S.L."/>
            <person name="Zaremba-Niedzwiedzka K."/>
            <person name="Martijn J."/>
            <person name="Lind A.E."/>
            <person name="van Eijk R."/>
            <person name="Schleper C."/>
            <person name="Guy L."/>
            <person name="Ettema T.J."/>
        </authorList>
    </citation>
    <scope>NUCLEOTIDE SEQUENCE</scope>
</reference>
<dbReference type="PANTHER" id="PTHR21569:SF16">
    <property type="entry name" value="RIBOSOMAL PROTEIN S16"/>
    <property type="match status" value="1"/>
</dbReference>
<dbReference type="NCBIfam" id="NF001749">
    <property type="entry name" value="PRK00474.1"/>
    <property type="match status" value="1"/>
</dbReference>
<organism evidence="5">
    <name type="scientific">uncultured organism</name>
    <dbReference type="NCBI Taxonomy" id="155900"/>
    <lineage>
        <taxon>unclassified sequences</taxon>
        <taxon>environmental samples</taxon>
    </lineage>
</organism>
<keyword evidence="3" id="KW-0687">Ribonucleoprotein</keyword>
<comment type="similarity">
    <text evidence="1">Belongs to the universal ribosomal protein uS9 family.</text>
</comment>
<evidence type="ECO:0000313" key="5">
    <source>
        <dbReference type="EMBL" id="AKC94937.1"/>
    </source>
</evidence>
<protein>
    <submittedName>
        <fullName evidence="5">Putative 30S ribosomal protein S9</fullName>
    </submittedName>
</protein>
<dbReference type="EMBL" id="KP869666">
    <property type="protein sequence ID" value="AKC94937.1"/>
    <property type="molecule type" value="Genomic_DNA"/>
</dbReference>
<evidence type="ECO:0000256" key="1">
    <source>
        <dbReference type="ARBA" id="ARBA00005251"/>
    </source>
</evidence>
<dbReference type="Gene3D" id="3.30.230.10">
    <property type="match status" value="1"/>
</dbReference>
<dbReference type="InterPro" id="IPR019958">
    <property type="entry name" value="Ribosomal_uS9_archaeal"/>
</dbReference>
<dbReference type="GO" id="GO:0003723">
    <property type="term" value="F:RNA binding"/>
    <property type="evidence" value="ECO:0007669"/>
    <property type="project" value="TreeGrafter"/>
</dbReference>
<evidence type="ECO:0000256" key="2">
    <source>
        <dbReference type="ARBA" id="ARBA00022980"/>
    </source>
</evidence>
<dbReference type="GO" id="GO:0003735">
    <property type="term" value="F:structural constituent of ribosome"/>
    <property type="evidence" value="ECO:0007669"/>
    <property type="project" value="InterPro"/>
</dbReference>
<feature type="region of interest" description="Disordered" evidence="4">
    <location>
        <begin position="113"/>
        <end position="134"/>
    </location>
</feature>
<dbReference type="InterPro" id="IPR014721">
    <property type="entry name" value="Ribsml_uS5_D2-typ_fold_subgr"/>
</dbReference>
<dbReference type="GO" id="GO:0000462">
    <property type="term" value="P:maturation of SSU-rRNA from tricistronic rRNA transcript (SSU-rRNA, 5.8S rRNA, LSU-rRNA)"/>
    <property type="evidence" value="ECO:0007669"/>
    <property type="project" value="TreeGrafter"/>
</dbReference>
<dbReference type="InterPro" id="IPR020568">
    <property type="entry name" value="Ribosomal_Su5_D2-typ_SF"/>
</dbReference>
<dbReference type="NCBIfam" id="TIGR03627">
    <property type="entry name" value="uS9_arch"/>
    <property type="match status" value="1"/>
</dbReference>
<evidence type="ECO:0000256" key="4">
    <source>
        <dbReference type="SAM" id="MobiDB-lite"/>
    </source>
</evidence>
<dbReference type="PANTHER" id="PTHR21569">
    <property type="entry name" value="RIBOSOMAL PROTEIN S9"/>
    <property type="match status" value="1"/>
</dbReference>
<dbReference type="InterPro" id="IPR000754">
    <property type="entry name" value="Ribosomal_uS9"/>
</dbReference>
<dbReference type="InterPro" id="IPR020574">
    <property type="entry name" value="Ribosomal_uS9_CS"/>
</dbReference>
<evidence type="ECO:0000256" key="3">
    <source>
        <dbReference type="ARBA" id="ARBA00023274"/>
    </source>
</evidence>
<sequence>MKKTINTSGKRKTAIARATFKPGKGRIFINRVPLEIIEPEMVRYKMMEPLLFVTDDVKKEFDIFIKVKGGGFMSQADAVSISIARGLIYWTESSDLRETFNQYERHMLVGDSRRKETKKFGGSGARSRYTKSYR</sequence>